<feature type="transmembrane region" description="Helical" evidence="5">
    <location>
        <begin position="245"/>
        <end position="267"/>
    </location>
</feature>
<feature type="transmembrane region" description="Helical" evidence="5">
    <location>
        <begin position="300"/>
        <end position="317"/>
    </location>
</feature>
<evidence type="ECO:0000256" key="5">
    <source>
        <dbReference type="SAM" id="Phobius"/>
    </source>
</evidence>
<dbReference type="InterPro" id="IPR044880">
    <property type="entry name" value="NCX_ion-bd_dom_sf"/>
</dbReference>
<dbReference type="NCBIfam" id="TIGR00367">
    <property type="entry name" value="calcium/sodium antiporter"/>
    <property type="match status" value="1"/>
</dbReference>
<organism evidence="7 8">
    <name type="scientific">Rhabdonatronobacter sediminivivens</name>
    <dbReference type="NCBI Taxonomy" id="2743469"/>
    <lineage>
        <taxon>Bacteria</taxon>
        <taxon>Pseudomonadati</taxon>
        <taxon>Pseudomonadota</taxon>
        <taxon>Alphaproteobacteria</taxon>
        <taxon>Rhodobacterales</taxon>
        <taxon>Paracoccaceae</taxon>
        <taxon>Rhabdonatronobacter</taxon>
    </lineage>
</organism>
<evidence type="ECO:0000256" key="1">
    <source>
        <dbReference type="ARBA" id="ARBA00004141"/>
    </source>
</evidence>
<reference evidence="7 8" key="1">
    <citation type="journal article" date="2000" name="Arch. Microbiol.">
        <title>Rhodobaca bogoriensis gen. nov. and sp. nov., an alkaliphilic purple nonsulfur bacterium from African Rift Valley soda lakes.</title>
        <authorList>
            <person name="Milford A.D."/>
            <person name="Achenbach L.A."/>
            <person name="Jung D.O."/>
            <person name="Madigan M.T."/>
        </authorList>
    </citation>
    <scope>NUCLEOTIDE SEQUENCE [LARGE SCALE GENOMIC DNA]</scope>
    <source>
        <strain evidence="7 8">2376</strain>
    </source>
</reference>
<dbReference type="GO" id="GO:0008273">
    <property type="term" value="F:calcium, potassium:sodium antiporter activity"/>
    <property type="evidence" value="ECO:0007669"/>
    <property type="project" value="TreeGrafter"/>
</dbReference>
<feature type="domain" description="Sodium/calcium exchanger membrane region" evidence="6">
    <location>
        <begin position="6"/>
        <end position="134"/>
    </location>
</feature>
<feature type="transmembrane region" description="Helical" evidence="5">
    <location>
        <begin position="210"/>
        <end position="233"/>
    </location>
</feature>
<keyword evidence="3 5" id="KW-1133">Transmembrane helix</keyword>
<dbReference type="EMBL" id="JACBXS010000029">
    <property type="protein sequence ID" value="NYS25985.1"/>
    <property type="molecule type" value="Genomic_DNA"/>
</dbReference>
<dbReference type="PANTHER" id="PTHR10846">
    <property type="entry name" value="SODIUM/POTASSIUM/CALCIUM EXCHANGER"/>
    <property type="match status" value="1"/>
</dbReference>
<evidence type="ECO:0000256" key="3">
    <source>
        <dbReference type="ARBA" id="ARBA00022989"/>
    </source>
</evidence>
<evidence type="ECO:0000256" key="4">
    <source>
        <dbReference type="ARBA" id="ARBA00023136"/>
    </source>
</evidence>
<dbReference type="InterPro" id="IPR004481">
    <property type="entry name" value="K/Na/Ca-exchanger"/>
</dbReference>
<gene>
    <name evidence="7" type="ORF">HUK65_13400</name>
</gene>
<keyword evidence="2 5" id="KW-0812">Transmembrane</keyword>
<feature type="transmembrane region" description="Helical" evidence="5">
    <location>
        <begin position="30"/>
        <end position="49"/>
    </location>
</feature>
<dbReference type="GO" id="GO:0005262">
    <property type="term" value="F:calcium channel activity"/>
    <property type="evidence" value="ECO:0007669"/>
    <property type="project" value="TreeGrafter"/>
</dbReference>
<feature type="transmembrane region" description="Helical" evidence="5">
    <location>
        <begin position="175"/>
        <end position="198"/>
    </location>
</feature>
<comment type="caution">
    <text evidence="7">The sequence shown here is derived from an EMBL/GenBank/DDBJ whole genome shotgun (WGS) entry which is preliminary data.</text>
</comment>
<evidence type="ECO:0000313" key="7">
    <source>
        <dbReference type="EMBL" id="NYS25985.1"/>
    </source>
</evidence>
<dbReference type="GO" id="GO:0006874">
    <property type="term" value="P:intracellular calcium ion homeostasis"/>
    <property type="evidence" value="ECO:0007669"/>
    <property type="project" value="TreeGrafter"/>
</dbReference>
<dbReference type="InterPro" id="IPR004837">
    <property type="entry name" value="NaCa_Exmemb"/>
</dbReference>
<accession>A0A7Z0KZ91</accession>
<feature type="domain" description="Sodium/calcium exchanger membrane region" evidence="6">
    <location>
        <begin position="175"/>
        <end position="316"/>
    </location>
</feature>
<dbReference type="Proteomes" id="UP000529417">
    <property type="component" value="Unassembled WGS sequence"/>
</dbReference>
<feature type="transmembrane region" description="Helical" evidence="5">
    <location>
        <begin position="274"/>
        <end position="294"/>
    </location>
</feature>
<comment type="subcellular location">
    <subcellularLocation>
        <location evidence="1">Membrane</location>
        <topology evidence="1">Multi-pass membrane protein</topology>
    </subcellularLocation>
</comment>
<proteinExistence type="predicted"/>
<dbReference type="AlphaFoldDB" id="A0A7Z0KZ91"/>
<sequence length="320" mass="32517">MLIDLAQVAAGLVILLVAGDLLVRGAVNLALRLGIPALMVGMTVVAFGTSAPELVVSVQAVWIGAGGLALGNVVGSNIANILMVLGLPALIAPLAVDPALRRDFAIMIAATVLFLALAMGGVFHHWQALALLLGLGLMLGDNLRRARAIRAAAPAEADDPGDLEGADPALPGWKLTLFLVLGILGLPLGAQLLVAGAVDIASALGVSDAVIGLTLVAVGTSLPELATTLLAAWRREAGVAMGNIIGSNIFNLLCIIGVAGMVGPIAVPESMLRLDLWVMAGSSLLLLPFILRGAPITRPVGLALSLAYAGYITFLVIRGG</sequence>
<feature type="transmembrane region" description="Helical" evidence="5">
    <location>
        <begin position="61"/>
        <end position="92"/>
    </location>
</feature>
<dbReference type="Gene3D" id="1.20.1420.30">
    <property type="entry name" value="NCX, central ion-binding region"/>
    <property type="match status" value="2"/>
</dbReference>
<evidence type="ECO:0000313" key="8">
    <source>
        <dbReference type="Proteomes" id="UP000529417"/>
    </source>
</evidence>
<name>A0A7Z0KZ91_9RHOB</name>
<dbReference type="PANTHER" id="PTHR10846:SF8">
    <property type="entry name" value="INNER MEMBRANE PROTEIN YRBG"/>
    <property type="match status" value="1"/>
</dbReference>
<keyword evidence="4 5" id="KW-0472">Membrane</keyword>
<dbReference type="Pfam" id="PF01699">
    <property type="entry name" value="Na_Ca_ex"/>
    <property type="match status" value="2"/>
</dbReference>
<keyword evidence="8" id="KW-1185">Reference proteome</keyword>
<protein>
    <submittedName>
        <fullName evidence="7">Calcium/sodium antiporter</fullName>
    </submittedName>
</protein>
<dbReference type="GO" id="GO:0005886">
    <property type="term" value="C:plasma membrane"/>
    <property type="evidence" value="ECO:0007669"/>
    <property type="project" value="TreeGrafter"/>
</dbReference>
<dbReference type="RefSeq" id="WP_179906779.1">
    <property type="nucleotide sequence ID" value="NZ_JACBXS010000029.1"/>
</dbReference>
<evidence type="ECO:0000259" key="6">
    <source>
        <dbReference type="Pfam" id="PF01699"/>
    </source>
</evidence>
<feature type="transmembrane region" description="Helical" evidence="5">
    <location>
        <begin position="6"/>
        <end position="23"/>
    </location>
</feature>
<feature type="transmembrane region" description="Helical" evidence="5">
    <location>
        <begin position="104"/>
        <end position="126"/>
    </location>
</feature>
<evidence type="ECO:0000256" key="2">
    <source>
        <dbReference type="ARBA" id="ARBA00022692"/>
    </source>
</evidence>